<keyword evidence="2" id="KW-1185">Reference proteome</keyword>
<reference evidence="1" key="1">
    <citation type="submission" date="2022-11" db="EMBL/GenBank/DDBJ databases">
        <title>Genome Sequence of Boeremia exigua.</title>
        <authorList>
            <person name="Buettner E."/>
        </authorList>
    </citation>
    <scope>NUCLEOTIDE SEQUENCE</scope>
    <source>
        <strain evidence="1">CU02</strain>
    </source>
</reference>
<organism evidence="1 2">
    <name type="scientific">Boeremia exigua</name>
    <dbReference type="NCBI Taxonomy" id="749465"/>
    <lineage>
        <taxon>Eukaryota</taxon>
        <taxon>Fungi</taxon>
        <taxon>Dikarya</taxon>
        <taxon>Ascomycota</taxon>
        <taxon>Pezizomycotina</taxon>
        <taxon>Dothideomycetes</taxon>
        <taxon>Pleosporomycetidae</taxon>
        <taxon>Pleosporales</taxon>
        <taxon>Pleosporineae</taxon>
        <taxon>Didymellaceae</taxon>
        <taxon>Boeremia</taxon>
    </lineage>
</organism>
<comment type="caution">
    <text evidence="1">The sequence shown here is derived from an EMBL/GenBank/DDBJ whole genome shotgun (WGS) entry which is preliminary data.</text>
</comment>
<dbReference type="Proteomes" id="UP001153331">
    <property type="component" value="Unassembled WGS sequence"/>
</dbReference>
<protein>
    <submittedName>
        <fullName evidence="1">Uncharacterized protein</fullName>
    </submittedName>
</protein>
<gene>
    <name evidence="1" type="ORF">OPT61_g3934</name>
</gene>
<evidence type="ECO:0000313" key="1">
    <source>
        <dbReference type="EMBL" id="KAJ8114100.1"/>
    </source>
</evidence>
<accession>A0ACC2IG33</accession>
<sequence length="489" mass="51657">MARPVDNASTSLHNAGSVSTGKVALPVTSPKRKSRRNTMAGEEEKKNPITGNAPGGRGGPASALGGDPVGGALSSLGGGNDSTGDKDTNAGFGLDGKDVKGSLKVHIKLDLEADIRIIARIKGDIAIGLLLGRWDAWSLTFSFWLRMDHPFALFTSAAVAVSPSKVGDAVVFGRGGTYPRATKLANGSIVGAYTSIQGDNTTILTVRSTDNGVSWQLLGSVDTGPKATKDVDNPYVHELPDGKLLCTFRNHDRASPSTYSFYRITICVSEDGGATWKYLSTPASDPAGPTGNWEPFLQQALDGTLQLYYSRENNPTDQDSLLRRSGDGGKTWTSAQIISGTGLNTRDGMLGVARTSVGSRSKVAVFETGNPGLGTPFGVWSVRSEDDGASWSSKRTVVYQPSGHNAGAPQIIRVGDKLVASFGTDEDGGIWPGGAIKLMVSSDQGASWADKTIVHEASAYWAGLLALDEKQFLVLYEFKGTSFAQRMTF</sequence>
<evidence type="ECO:0000313" key="2">
    <source>
        <dbReference type="Proteomes" id="UP001153331"/>
    </source>
</evidence>
<name>A0ACC2IG33_9PLEO</name>
<proteinExistence type="predicted"/>
<dbReference type="EMBL" id="JAPHNI010000213">
    <property type="protein sequence ID" value="KAJ8114100.1"/>
    <property type="molecule type" value="Genomic_DNA"/>
</dbReference>